<feature type="region of interest" description="Disordered" evidence="3">
    <location>
        <begin position="1"/>
        <end position="45"/>
    </location>
</feature>
<accession>A0A3N4ZSD4</accession>
<dbReference type="RefSeq" id="WP_123918589.1">
    <property type="nucleotide sequence ID" value="NZ_RKRA01000001.1"/>
</dbReference>
<proteinExistence type="inferred from homology"/>
<evidence type="ECO:0000256" key="1">
    <source>
        <dbReference type="ARBA" id="ARBA00009108"/>
    </source>
</evidence>
<feature type="compositionally biased region" description="Basic and acidic residues" evidence="3">
    <location>
        <begin position="1"/>
        <end position="15"/>
    </location>
</feature>
<comment type="similarity">
    <text evidence="1">Belongs to the UPF0749 family.</text>
</comment>
<dbReference type="PANTHER" id="PTHR37313:SF2">
    <property type="entry name" value="UPF0749 PROTEIN YLXX"/>
    <property type="match status" value="1"/>
</dbReference>
<gene>
    <name evidence="4" type="ORF">EDD32_2928</name>
</gene>
<dbReference type="EMBL" id="RKRA01000001">
    <property type="protein sequence ID" value="RPF28402.1"/>
    <property type="molecule type" value="Genomic_DNA"/>
</dbReference>
<feature type="coiled-coil region" evidence="2">
    <location>
        <begin position="95"/>
        <end position="129"/>
    </location>
</feature>
<dbReference type="GO" id="GO:0005886">
    <property type="term" value="C:plasma membrane"/>
    <property type="evidence" value="ECO:0007669"/>
    <property type="project" value="TreeGrafter"/>
</dbReference>
<name>A0A3N4ZSD4_9MICO</name>
<keyword evidence="5" id="KW-1185">Reference proteome</keyword>
<dbReference type="Proteomes" id="UP000280726">
    <property type="component" value="Unassembled WGS sequence"/>
</dbReference>
<dbReference type="Pfam" id="PF05949">
    <property type="entry name" value="DUF881"/>
    <property type="match status" value="1"/>
</dbReference>
<dbReference type="AlphaFoldDB" id="A0A3N4ZSD4"/>
<keyword evidence="2" id="KW-0175">Coiled coil</keyword>
<protein>
    <submittedName>
        <fullName evidence="4">Uncharacterized protein YlxW (UPF0749 family)</fullName>
    </submittedName>
</protein>
<sequence length="284" mass="29682">MSTTRHGENRPDRAPDQAAGRSQGGADGGPERVAGDAGQGHAAPARAGARGARALLVPRWSPTHVVGALLCVALGFAVVAQVSQTQDDVLTGMRQDDLVRLLDDLNQRNAELTDEQEGLRQDLAELRSSTSSRQAAQEAAEEQARVQGVLAGTLPVRGPGVVLTIRDPEDGVRAQHLVTILEEMRNAGVEAVELSGQRLTASSWILDGEDGIVVDGVALEQPWTWTAIGDPDVVSVALGIPGGALATVRAAGATVVLREVEEVEITAVRTLDEPEFAEPAAPTG</sequence>
<reference evidence="4 5" key="1">
    <citation type="submission" date="2018-11" db="EMBL/GenBank/DDBJ databases">
        <title>Sequencing the genomes of 1000 actinobacteria strains.</title>
        <authorList>
            <person name="Klenk H.-P."/>
        </authorList>
    </citation>
    <scope>NUCLEOTIDE SEQUENCE [LARGE SCALE GENOMIC DNA]</scope>
    <source>
        <strain evidence="4 5">DSM 14418</strain>
    </source>
</reference>
<dbReference type="PANTHER" id="PTHR37313">
    <property type="entry name" value="UPF0749 PROTEIN RV1825"/>
    <property type="match status" value="1"/>
</dbReference>
<evidence type="ECO:0000313" key="4">
    <source>
        <dbReference type="EMBL" id="RPF28402.1"/>
    </source>
</evidence>
<dbReference type="OrthoDB" id="3211287at2"/>
<dbReference type="Gene3D" id="3.30.70.1880">
    <property type="entry name" value="Protein of unknown function DUF881"/>
    <property type="match status" value="1"/>
</dbReference>
<evidence type="ECO:0000313" key="5">
    <source>
        <dbReference type="Proteomes" id="UP000280726"/>
    </source>
</evidence>
<dbReference type="InterPro" id="IPR010273">
    <property type="entry name" value="DUF881"/>
</dbReference>
<organism evidence="4 5">
    <name type="scientific">Georgenia muralis</name>
    <dbReference type="NCBI Taxonomy" id="154117"/>
    <lineage>
        <taxon>Bacteria</taxon>
        <taxon>Bacillati</taxon>
        <taxon>Actinomycetota</taxon>
        <taxon>Actinomycetes</taxon>
        <taxon>Micrococcales</taxon>
        <taxon>Bogoriellaceae</taxon>
        <taxon>Georgenia</taxon>
    </lineage>
</organism>
<comment type="caution">
    <text evidence="4">The sequence shown here is derived from an EMBL/GenBank/DDBJ whole genome shotgun (WGS) entry which is preliminary data.</text>
</comment>
<evidence type="ECO:0000256" key="3">
    <source>
        <dbReference type="SAM" id="MobiDB-lite"/>
    </source>
</evidence>
<evidence type="ECO:0000256" key="2">
    <source>
        <dbReference type="SAM" id="Coils"/>
    </source>
</evidence>